<keyword evidence="2" id="KW-0012">Acyltransferase</keyword>
<keyword evidence="1" id="KW-0808">Transferase</keyword>
<dbReference type="EMBL" id="JRKS01000106">
    <property type="protein sequence ID" value="KGJ01574.1"/>
    <property type="molecule type" value="Genomic_DNA"/>
</dbReference>
<dbReference type="GO" id="GO:0016747">
    <property type="term" value="F:acyltransferase activity, transferring groups other than amino-acyl groups"/>
    <property type="evidence" value="ECO:0007669"/>
    <property type="project" value="InterPro"/>
</dbReference>
<dbReference type="PROSITE" id="PS51186">
    <property type="entry name" value="GNAT"/>
    <property type="match status" value="1"/>
</dbReference>
<evidence type="ECO:0000256" key="2">
    <source>
        <dbReference type="ARBA" id="ARBA00023315"/>
    </source>
</evidence>
<sequence length="196" mass="20261">PSGARDAAAALVAEAFARKLRAPLGRGTRAQAFLARAIDPGKVLSAVAPDGRLLGVAGYQIAGEGGFVGGTLSDLAAIYGWPSAIWRSAVFLALYRPAPGGCLNVETICVAAGARGRGVGTALLRALEAEAAQRGLGELRLEVTDTNPRARALYQRAGFRSDRVTRMGPLGPIFGFARVIGMRRPVGASVSRVPAP</sequence>
<evidence type="ECO:0000313" key="5">
    <source>
        <dbReference type="Proteomes" id="UP000029917"/>
    </source>
</evidence>
<dbReference type="InterPro" id="IPR016181">
    <property type="entry name" value="Acyl_CoA_acyltransferase"/>
</dbReference>
<dbReference type="CDD" id="cd04301">
    <property type="entry name" value="NAT_SF"/>
    <property type="match status" value="1"/>
</dbReference>
<feature type="non-terminal residue" evidence="4">
    <location>
        <position position="1"/>
    </location>
</feature>
<proteinExistence type="predicted"/>
<comment type="caution">
    <text evidence="4">The sequence shown here is derived from an EMBL/GenBank/DDBJ whole genome shotgun (WGS) entry which is preliminary data.</text>
</comment>
<dbReference type="Proteomes" id="UP000029917">
    <property type="component" value="Unassembled WGS sequence"/>
</dbReference>
<organism evidence="4 5">
    <name type="scientific">Paracoccus sphaerophysae</name>
    <dbReference type="NCBI Taxonomy" id="690417"/>
    <lineage>
        <taxon>Bacteria</taxon>
        <taxon>Pseudomonadati</taxon>
        <taxon>Pseudomonadota</taxon>
        <taxon>Alphaproteobacteria</taxon>
        <taxon>Rhodobacterales</taxon>
        <taxon>Paracoccaceae</taxon>
        <taxon>Paracoccus</taxon>
    </lineage>
</organism>
<keyword evidence="5" id="KW-1185">Reference proteome</keyword>
<name>A0A099ETJ1_9RHOB</name>
<reference evidence="4 5" key="1">
    <citation type="submission" date="2014-09" db="EMBL/GenBank/DDBJ databases">
        <authorList>
            <person name="McGinnis J.M."/>
            <person name="Wolfgang W.J."/>
        </authorList>
    </citation>
    <scope>NUCLEOTIDE SEQUENCE [LARGE SCALE GENOMIC DNA]</scope>
    <source>
        <strain evidence="4 5">HAMBI 3106</strain>
    </source>
</reference>
<dbReference type="RefSeq" id="WP_036722482.1">
    <property type="nucleotide sequence ID" value="NZ_JRKS01000106.1"/>
</dbReference>
<accession>A0A099ETJ1</accession>
<dbReference type="Gene3D" id="3.40.630.30">
    <property type="match status" value="1"/>
</dbReference>
<dbReference type="InterPro" id="IPR000182">
    <property type="entry name" value="GNAT_dom"/>
</dbReference>
<evidence type="ECO:0000313" key="4">
    <source>
        <dbReference type="EMBL" id="KGJ01574.1"/>
    </source>
</evidence>
<reference evidence="4 5" key="2">
    <citation type="submission" date="2014-10" db="EMBL/GenBank/DDBJ databases">
        <title>Paracoccus sanguinis sp. nov., isolated from clinical specimens of New York State patients.</title>
        <authorList>
            <person name="Mingle L.A."/>
            <person name="Cole J.A."/>
            <person name="Lapierre P."/>
            <person name="Musser K.A."/>
        </authorList>
    </citation>
    <scope>NUCLEOTIDE SEQUENCE [LARGE SCALE GENOMIC DNA]</scope>
    <source>
        <strain evidence="4 5">HAMBI 3106</strain>
    </source>
</reference>
<dbReference type="SUPFAM" id="SSF55729">
    <property type="entry name" value="Acyl-CoA N-acyltransferases (Nat)"/>
    <property type="match status" value="1"/>
</dbReference>
<dbReference type="InterPro" id="IPR050680">
    <property type="entry name" value="YpeA/RimI_acetyltransf"/>
</dbReference>
<dbReference type="Pfam" id="PF00583">
    <property type="entry name" value="Acetyltransf_1"/>
    <property type="match status" value="1"/>
</dbReference>
<protein>
    <recommendedName>
        <fullName evidence="3">N-acetyltransferase domain-containing protein</fullName>
    </recommendedName>
</protein>
<feature type="domain" description="N-acetyltransferase" evidence="3">
    <location>
        <begin position="1"/>
        <end position="187"/>
    </location>
</feature>
<dbReference type="OrthoDB" id="273614at2"/>
<evidence type="ECO:0000259" key="3">
    <source>
        <dbReference type="PROSITE" id="PS51186"/>
    </source>
</evidence>
<evidence type="ECO:0000256" key="1">
    <source>
        <dbReference type="ARBA" id="ARBA00022679"/>
    </source>
</evidence>
<gene>
    <name evidence="4" type="ORF">IC63_16785</name>
</gene>
<dbReference type="PANTHER" id="PTHR43420:SF47">
    <property type="entry name" value="N-ACETYLTRANSFERASE DOMAIN-CONTAINING PROTEIN"/>
    <property type="match status" value="1"/>
</dbReference>
<dbReference type="PANTHER" id="PTHR43420">
    <property type="entry name" value="ACETYLTRANSFERASE"/>
    <property type="match status" value="1"/>
</dbReference>
<dbReference type="AlphaFoldDB" id="A0A099ETJ1"/>